<reference evidence="2 3" key="1">
    <citation type="submission" date="2020-07" db="EMBL/GenBank/DDBJ databases">
        <title>Sequencing the genomes of 1000 actinobacteria strains.</title>
        <authorList>
            <person name="Klenk H.-P."/>
        </authorList>
    </citation>
    <scope>NUCLEOTIDE SEQUENCE [LARGE SCALE GENOMIC DNA]</scope>
    <source>
        <strain evidence="2 3">DSM 21349</strain>
    </source>
</reference>
<proteinExistence type="predicted"/>
<accession>A0A7W3IWX7</accession>
<dbReference type="RefSeq" id="WP_182536426.1">
    <property type="nucleotide sequence ID" value="NZ_JACGXA010000001.1"/>
</dbReference>
<feature type="transmembrane region" description="Helical" evidence="1">
    <location>
        <begin position="29"/>
        <end position="46"/>
    </location>
</feature>
<keyword evidence="2" id="KW-0378">Hydrolase</keyword>
<dbReference type="AlphaFoldDB" id="A0A7W3IWX7"/>
<gene>
    <name evidence="2" type="ORF">FB382_000452</name>
</gene>
<name>A0A7W3IWX7_9ACTN</name>
<dbReference type="EMBL" id="JACGXA010000001">
    <property type="protein sequence ID" value="MBA8802161.1"/>
    <property type="molecule type" value="Genomic_DNA"/>
</dbReference>
<keyword evidence="1" id="KW-0472">Membrane</keyword>
<keyword evidence="2" id="KW-0645">Protease</keyword>
<evidence type="ECO:0000256" key="1">
    <source>
        <dbReference type="SAM" id="Phobius"/>
    </source>
</evidence>
<evidence type="ECO:0000313" key="2">
    <source>
        <dbReference type="EMBL" id="MBA8802161.1"/>
    </source>
</evidence>
<keyword evidence="1" id="KW-1133">Transmembrane helix</keyword>
<dbReference type="Proteomes" id="UP000580910">
    <property type="component" value="Unassembled WGS sequence"/>
</dbReference>
<keyword evidence="1" id="KW-0812">Transmembrane</keyword>
<dbReference type="GO" id="GO:0006508">
    <property type="term" value="P:proteolysis"/>
    <property type="evidence" value="ECO:0007669"/>
    <property type="project" value="UniProtKB-KW"/>
</dbReference>
<evidence type="ECO:0000313" key="3">
    <source>
        <dbReference type="Proteomes" id="UP000580910"/>
    </source>
</evidence>
<protein>
    <submittedName>
        <fullName evidence="2">Membrane-bound ClpP family serine protease</fullName>
    </submittedName>
</protein>
<keyword evidence="3" id="KW-1185">Reference proteome</keyword>
<dbReference type="GO" id="GO:0008233">
    <property type="term" value="F:peptidase activity"/>
    <property type="evidence" value="ECO:0007669"/>
    <property type="project" value="UniProtKB-KW"/>
</dbReference>
<organism evidence="2 3">
    <name type="scientific">Nocardioides ginsengisegetis</name>
    <dbReference type="NCBI Taxonomy" id="661491"/>
    <lineage>
        <taxon>Bacteria</taxon>
        <taxon>Bacillati</taxon>
        <taxon>Actinomycetota</taxon>
        <taxon>Actinomycetes</taxon>
        <taxon>Propionibacteriales</taxon>
        <taxon>Nocardioidaceae</taxon>
        <taxon>Nocardioides</taxon>
    </lineage>
</organism>
<comment type="caution">
    <text evidence="2">The sequence shown here is derived from an EMBL/GenBank/DDBJ whole genome shotgun (WGS) entry which is preliminary data.</text>
</comment>
<sequence length="55" mass="5815">MNETLTLIAVVLMLAGAFLLIADVGAPGFWIATITVGIALVAIVAFRNRQRGHHA</sequence>